<name>A0ABP0ZTB0_9ASCO</name>
<organism evidence="3 4">
    <name type="scientific">Lodderomyces beijingensis</name>
    <dbReference type="NCBI Taxonomy" id="1775926"/>
    <lineage>
        <taxon>Eukaryota</taxon>
        <taxon>Fungi</taxon>
        <taxon>Dikarya</taxon>
        <taxon>Ascomycota</taxon>
        <taxon>Saccharomycotina</taxon>
        <taxon>Pichiomycetes</taxon>
        <taxon>Debaryomycetaceae</taxon>
        <taxon>Candida/Lodderomyces clade</taxon>
        <taxon>Lodderomyces</taxon>
    </lineage>
</organism>
<dbReference type="SUPFAM" id="SSF52402">
    <property type="entry name" value="Adenine nucleotide alpha hydrolases-like"/>
    <property type="match status" value="1"/>
</dbReference>
<reference evidence="3 4" key="1">
    <citation type="submission" date="2024-03" db="EMBL/GenBank/DDBJ databases">
        <authorList>
            <person name="Brejova B."/>
        </authorList>
    </citation>
    <scope>NUCLEOTIDE SEQUENCE [LARGE SCALE GENOMIC DNA]</scope>
    <source>
        <strain evidence="3 4">CBS 14171</strain>
    </source>
</reference>
<dbReference type="InterPro" id="IPR014729">
    <property type="entry name" value="Rossmann-like_a/b/a_fold"/>
</dbReference>
<keyword evidence="4" id="KW-1185">Reference proteome</keyword>
<dbReference type="CDD" id="cd23659">
    <property type="entry name" value="USP_At3g01520-like"/>
    <property type="match status" value="1"/>
</dbReference>
<proteinExistence type="predicted"/>
<dbReference type="GeneID" id="92210786"/>
<evidence type="ECO:0000256" key="1">
    <source>
        <dbReference type="SAM" id="MobiDB-lite"/>
    </source>
</evidence>
<dbReference type="PANTHER" id="PTHR47815:SF1">
    <property type="entry name" value="UNIVERSAL STRESS PROTEIN A FAMILY PROTEIN C25B2.10"/>
    <property type="match status" value="1"/>
</dbReference>
<feature type="region of interest" description="Disordered" evidence="1">
    <location>
        <begin position="349"/>
        <end position="397"/>
    </location>
</feature>
<accession>A0ABP0ZTB0</accession>
<feature type="region of interest" description="Disordered" evidence="1">
    <location>
        <begin position="117"/>
        <end position="136"/>
    </location>
</feature>
<dbReference type="InterPro" id="IPR006016">
    <property type="entry name" value="UspA"/>
</dbReference>
<dbReference type="Pfam" id="PF00582">
    <property type="entry name" value="Usp"/>
    <property type="match status" value="1"/>
</dbReference>
<dbReference type="PANTHER" id="PTHR47815">
    <property type="entry name" value="UNIVERSAL STRESS PROTEIN A FAMILY PROTEIN C25B2.10"/>
    <property type="match status" value="1"/>
</dbReference>
<dbReference type="EMBL" id="OZ022411">
    <property type="protein sequence ID" value="CAK9441722.1"/>
    <property type="molecule type" value="Genomic_DNA"/>
</dbReference>
<dbReference type="RefSeq" id="XP_066832528.1">
    <property type="nucleotide sequence ID" value="XM_066975939.1"/>
</dbReference>
<feature type="compositionally biased region" description="Low complexity" evidence="1">
    <location>
        <begin position="357"/>
        <end position="382"/>
    </location>
</feature>
<gene>
    <name evidence="3" type="ORF">LODBEIA_P55900</name>
</gene>
<evidence type="ECO:0000313" key="4">
    <source>
        <dbReference type="Proteomes" id="UP001497383"/>
    </source>
</evidence>
<feature type="domain" description="UspA" evidence="2">
    <location>
        <begin position="174"/>
        <end position="316"/>
    </location>
</feature>
<protein>
    <recommendedName>
        <fullName evidence="2">UspA domain-containing protein</fullName>
    </recommendedName>
</protein>
<sequence>MANMESETERNTRLNAAMFPSSSDSIQLYKNQNNSSDLLGRLYYDDFDSNDLVIPARTPNGATPTIVASSANGSGVTTPLLTPSQEKMGGPEYFSINPNGRPKSALVSSASSSSLDLPAMNASSNTSSNSARSGSARIKLDRGVSFDTVPQGSRKSYTIKSKHPQFRFRRNNKTWLFGFNNDAESTKALEWLFDGMIIHGDTLIILQVLDEKKVGSGTGTTAVTAGGIDKKQAAAHLQHFEELNVHQKKISIVFEVVTGKPEKCLKLAIEEYSPSMMVIGTHHYNPEKEHHRSLFGSSSISKHFLECALVPVIVVKPNYQYTEYLSKPIDSEDYFKNWMKNTELEHSHHTGSATINGDDAQLSASSASSAASQGSDKSSQGSRTKSFSRLLFGRHEH</sequence>
<evidence type="ECO:0000313" key="3">
    <source>
        <dbReference type="EMBL" id="CAK9441722.1"/>
    </source>
</evidence>
<evidence type="ECO:0000259" key="2">
    <source>
        <dbReference type="Pfam" id="PF00582"/>
    </source>
</evidence>
<dbReference type="Proteomes" id="UP001497383">
    <property type="component" value="Chromosome 7"/>
</dbReference>
<dbReference type="Gene3D" id="3.40.50.620">
    <property type="entry name" value="HUPs"/>
    <property type="match status" value="1"/>
</dbReference>